<feature type="region of interest" description="Disordered" evidence="1">
    <location>
        <begin position="45"/>
        <end position="83"/>
    </location>
</feature>
<sequence>MIESCPVVRGQNTVVVSSQLFLSLLVTGSLIGVVINNEMQEEQANKQRERFEAKKSRCSSGRGRRDILLKGKPSPLGSNRRKGERIVRFRRSEVGL</sequence>
<dbReference type="EMBL" id="AMZH03020722">
    <property type="protein sequence ID" value="RRT38892.1"/>
    <property type="molecule type" value="Genomic_DNA"/>
</dbReference>
<reference evidence="3 4" key="1">
    <citation type="journal article" date="2014" name="Agronomy (Basel)">
        <title>A Draft Genome Sequence for Ensete ventricosum, the Drought-Tolerant Tree Against Hunger.</title>
        <authorList>
            <person name="Harrison J."/>
            <person name="Moore K.A."/>
            <person name="Paszkiewicz K."/>
            <person name="Jones T."/>
            <person name="Grant M."/>
            <person name="Ambacheew D."/>
            <person name="Muzemil S."/>
            <person name="Studholme D.J."/>
        </authorList>
    </citation>
    <scope>NUCLEOTIDE SEQUENCE [LARGE SCALE GENOMIC DNA]</scope>
</reference>
<accession>A0A426XHG7</accession>
<feature type="compositionally biased region" description="Basic and acidic residues" evidence="1">
    <location>
        <begin position="45"/>
        <end position="55"/>
    </location>
</feature>
<evidence type="ECO:0000313" key="3">
    <source>
        <dbReference type="EMBL" id="RRT38892.1"/>
    </source>
</evidence>
<protein>
    <submittedName>
        <fullName evidence="3">Uncharacterized protein</fullName>
    </submittedName>
</protein>
<keyword evidence="2" id="KW-0472">Membrane</keyword>
<feature type="transmembrane region" description="Helical" evidence="2">
    <location>
        <begin position="20"/>
        <end position="39"/>
    </location>
</feature>
<evidence type="ECO:0000256" key="1">
    <source>
        <dbReference type="SAM" id="MobiDB-lite"/>
    </source>
</evidence>
<gene>
    <name evidence="3" type="ORF">B296_00022822</name>
</gene>
<dbReference type="Proteomes" id="UP000287651">
    <property type="component" value="Unassembled WGS sequence"/>
</dbReference>
<evidence type="ECO:0000313" key="4">
    <source>
        <dbReference type="Proteomes" id="UP000287651"/>
    </source>
</evidence>
<comment type="caution">
    <text evidence="3">The sequence shown here is derived from an EMBL/GenBank/DDBJ whole genome shotgun (WGS) entry which is preliminary data.</text>
</comment>
<dbReference type="AlphaFoldDB" id="A0A426XHG7"/>
<evidence type="ECO:0000256" key="2">
    <source>
        <dbReference type="SAM" id="Phobius"/>
    </source>
</evidence>
<keyword evidence="2" id="KW-0812">Transmembrane</keyword>
<organism evidence="3 4">
    <name type="scientific">Ensete ventricosum</name>
    <name type="common">Abyssinian banana</name>
    <name type="synonym">Musa ensete</name>
    <dbReference type="NCBI Taxonomy" id="4639"/>
    <lineage>
        <taxon>Eukaryota</taxon>
        <taxon>Viridiplantae</taxon>
        <taxon>Streptophyta</taxon>
        <taxon>Embryophyta</taxon>
        <taxon>Tracheophyta</taxon>
        <taxon>Spermatophyta</taxon>
        <taxon>Magnoliopsida</taxon>
        <taxon>Liliopsida</taxon>
        <taxon>Zingiberales</taxon>
        <taxon>Musaceae</taxon>
        <taxon>Ensete</taxon>
    </lineage>
</organism>
<keyword evidence="2" id="KW-1133">Transmembrane helix</keyword>
<proteinExistence type="predicted"/>
<name>A0A426XHG7_ENSVE</name>